<dbReference type="AlphaFoldDB" id="A0A510K3M4"/>
<evidence type="ECO:0000259" key="1">
    <source>
        <dbReference type="Pfam" id="PF13338"/>
    </source>
</evidence>
<dbReference type="EMBL" id="AP019831">
    <property type="protein sequence ID" value="BBM44413.1"/>
    <property type="molecule type" value="Genomic_DNA"/>
</dbReference>
<dbReference type="Pfam" id="PF13338">
    <property type="entry name" value="AbiEi_4"/>
    <property type="match status" value="1"/>
</dbReference>
<proteinExistence type="predicted"/>
<organism evidence="2 3">
    <name type="scientific">Leptotrichia trevisanii</name>
    <dbReference type="NCBI Taxonomy" id="109328"/>
    <lineage>
        <taxon>Bacteria</taxon>
        <taxon>Fusobacteriati</taxon>
        <taxon>Fusobacteriota</taxon>
        <taxon>Fusobacteriia</taxon>
        <taxon>Fusobacteriales</taxon>
        <taxon>Leptotrichiaceae</taxon>
        <taxon>Leptotrichia</taxon>
    </lineage>
</organism>
<name>A0A510K3M4_9FUSO</name>
<dbReference type="InterPro" id="IPR025159">
    <property type="entry name" value="AbiEi_N"/>
</dbReference>
<reference evidence="2 3" key="1">
    <citation type="submission" date="2019-07" db="EMBL/GenBank/DDBJ databases">
        <title>Complete Genome Sequence of Leptotrichia trevisanii Strain JMUB3870.</title>
        <authorList>
            <person name="Watanabe S."/>
            <person name="Cui L."/>
        </authorList>
    </citation>
    <scope>NUCLEOTIDE SEQUENCE [LARGE SCALE GENOMIC DNA]</scope>
    <source>
        <strain evidence="2 3">JMUB3870</strain>
    </source>
</reference>
<dbReference type="RefSeq" id="WP_155282419.1">
    <property type="nucleotide sequence ID" value="NZ_AP019831.1"/>
</dbReference>
<sequence>MLEITNDKLNNFFENNTVITVKEAEKIGIKRQTLSNLCKKGILERVKQGVYQKSDTITDEFMKIQKNNNVIFSNTTALYFHNLTDRVPNTISITVPQGYNVLHITKKFKNLKIHYVKKEIFESGKIETLNKMGAKIYIYDKERTICDIIKNKEKIDVDVFSKALKLFFKNKDIKVRKLIKYSKELKIEKKVREYLEVLI</sequence>
<evidence type="ECO:0000313" key="2">
    <source>
        <dbReference type="EMBL" id="BBM44413.1"/>
    </source>
</evidence>
<keyword evidence="3" id="KW-1185">Reference proteome</keyword>
<dbReference type="Proteomes" id="UP000422644">
    <property type="component" value="Chromosome"/>
</dbReference>
<gene>
    <name evidence="2" type="ORF">JMUB3870_0520</name>
</gene>
<feature type="domain" description="AbiEi antitoxin N-terminal" evidence="1">
    <location>
        <begin position="8"/>
        <end position="52"/>
    </location>
</feature>
<accession>A0A510K3M4</accession>
<protein>
    <recommendedName>
        <fullName evidence="1">AbiEi antitoxin N-terminal domain-containing protein</fullName>
    </recommendedName>
</protein>
<evidence type="ECO:0000313" key="3">
    <source>
        <dbReference type="Proteomes" id="UP000422644"/>
    </source>
</evidence>
<dbReference type="OrthoDB" id="9801429at2"/>